<dbReference type="InterPro" id="IPR031121">
    <property type="entry name" value="RIK/BLOM7"/>
</dbReference>
<dbReference type="SUPFAM" id="SSF54791">
    <property type="entry name" value="Eukaryotic type KH-domain (KH-domain type I)"/>
    <property type="match status" value="2"/>
</dbReference>
<evidence type="ECO:0000256" key="12">
    <source>
        <dbReference type="ARBA" id="ARBA00045732"/>
    </source>
</evidence>
<dbReference type="Proteomes" id="UP001230051">
    <property type="component" value="Unassembled WGS sequence"/>
</dbReference>
<dbReference type="PANTHER" id="PTHR15744">
    <property type="entry name" value="BLOM7"/>
    <property type="match status" value="1"/>
</dbReference>
<dbReference type="InterPro" id="IPR047890">
    <property type="entry name" value="KHDC4_KH-I_first"/>
</dbReference>
<evidence type="ECO:0000256" key="5">
    <source>
        <dbReference type="ARBA" id="ARBA00022490"/>
    </source>
</evidence>
<keyword evidence="19" id="KW-1185">Reference proteome</keyword>
<dbReference type="InterPro" id="IPR055256">
    <property type="entry name" value="KH_1_KHDC4/BBP-like"/>
</dbReference>
<sequence length="584" mass="62789">MASGVAQQKSCHVQWDQPSTTASMLQGFTGSFSHPGSLPVGSLQAIRTHAYLPNNLGNLGTAVSLGSNMDRASSTAPVPNTSVGVHSSSQSSAVEAAAAMAAKINAMLLAKGKLKTPQTLPEKNLQVGTVLNTDNLVTELDINDVPVNCRNFLTKGQTQDKIHQYSGATVSTKGYYMTSAEKAHAKGLPLYLHVQGKTQEEVNKAVACIKEIISEDVLRTALAQPQAVAPAVPISNKPSKPAAHIHSHTGHFVHEKLFVGLHQTLPSFNVNEKIEGPGGSYLHHIQTETGARVFLRGKGSGYMEQASKRESFEPLYLYISHPTAVGLEAAKKLCESLLETVQSEHSRLLSMYTAGGSSQAYPSSLGYPPSNSYCTQSSWYNYSSTGYMGDYSAYPASSGYWSSSNGPHSHSNISSTPQASQAMVQYPVCPRKQPSYLTQDTPASYCPSSDVSCSSPPRPSSPKRHFSVKTNETTSAYQHGPIHPNNFTADTTVKTEKMSSTSKNGDGKELERLLMPPPPPPTTGTTRKRQRTQGNAKVTLGRRDPAAFMKKQKTGEGDSGLVPYSGDSSDEEEDRFLGSKMPFQ</sequence>
<dbReference type="Pfam" id="PF23469">
    <property type="entry name" value="KH_12"/>
    <property type="match status" value="1"/>
</dbReference>
<dbReference type="FunFam" id="3.30.1370.10:FF:000035">
    <property type="entry name" value="KH domain-containing 4, pre-mRNA-splicing factor"/>
    <property type="match status" value="1"/>
</dbReference>
<feature type="domain" description="KHDC4/BBP-like KH-domain type I" evidence="16">
    <location>
        <begin position="266"/>
        <end position="339"/>
    </location>
</feature>
<feature type="compositionally biased region" description="Polar residues" evidence="15">
    <location>
        <begin position="485"/>
        <end position="504"/>
    </location>
</feature>
<keyword evidence="6" id="KW-0597">Phosphoprotein</keyword>
<evidence type="ECO:0000256" key="7">
    <source>
        <dbReference type="ARBA" id="ARBA00022664"/>
    </source>
</evidence>
<evidence type="ECO:0000256" key="8">
    <source>
        <dbReference type="ARBA" id="ARBA00022884"/>
    </source>
</evidence>
<keyword evidence="10" id="KW-0539">Nucleus</keyword>
<comment type="subcellular location">
    <subcellularLocation>
        <location evidence="2">Cytoplasm</location>
    </subcellularLocation>
    <subcellularLocation>
        <location evidence="1">Nucleus</location>
    </subcellularLocation>
</comment>
<reference evidence="18" key="1">
    <citation type="submission" date="2022-02" db="EMBL/GenBank/DDBJ databases">
        <title>Atlantic sturgeon de novo genome assembly.</title>
        <authorList>
            <person name="Stock M."/>
            <person name="Klopp C."/>
            <person name="Guiguen Y."/>
            <person name="Cabau C."/>
            <person name="Parinello H."/>
            <person name="Santidrian Yebra-Pimentel E."/>
            <person name="Kuhl H."/>
            <person name="Dirks R.P."/>
            <person name="Guessner J."/>
            <person name="Wuertz S."/>
            <person name="Du K."/>
            <person name="Schartl M."/>
        </authorList>
    </citation>
    <scope>NUCLEOTIDE SEQUENCE</scope>
    <source>
        <strain evidence="18">STURGEONOMICS-FGT-2020</strain>
        <tissue evidence="18">Whole blood</tissue>
    </source>
</reference>
<evidence type="ECO:0000256" key="2">
    <source>
        <dbReference type="ARBA" id="ARBA00004496"/>
    </source>
</evidence>
<keyword evidence="8" id="KW-0694">RNA-binding</keyword>
<evidence type="ECO:0000256" key="10">
    <source>
        <dbReference type="ARBA" id="ARBA00023242"/>
    </source>
</evidence>
<dbReference type="CDD" id="cd22385">
    <property type="entry name" value="KH-I_KHDC4_rpt1"/>
    <property type="match status" value="1"/>
</dbReference>
<dbReference type="GO" id="GO:0008380">
    <property type="term" value="P:RNA splicing"/>
    <property type="evidence" value="ECO:0007669"/>
    <property type="project" value="UniProtKB-KW"/>
</dbReference>
<comment type="similarity">
    <text evidence="3">Belongs to the KHDC4 family.</text>
</comment>
<evidence type="ECO:0000259" key="16">
    <source>
        <dbReference type="Pfam" id="PF22675"/>
    </source>
</evidence>
<dbReference type="Pfam" id="PF22675">
    <property type="entry name" value="KH-I_KHDC4-BBP"/>
    <property type="match status" value="1"/>
</dbReference>
<dbReference type="CDD" id="cd22386">
    <property type="entry name" value="KH-I_KHDC4_rpt2"/>
    <property type="match status" value="1"/>
</dbReference>
<dbReference type="GO" id="GO:0003723">
    <property type="term" value="F:RNA binding"/>
    <property type="evidence" value="ECO:0007669"/>
    <property type="project" value="UniProtKB-KW"/>
</dbReference>
<evidence type="ECO:0000256" key="6">
    <source>
        <dbReference type="ARBA" id="ARBA00022553"/>
    </source>
</evidence>
<dbReference type="GO" id="GO:0005737">
    <property type="term" value="C:cytoplasm"/>
    <property type="evidence" value="ECO:0007669"/>
    <property type="project" value="UniProtKB-SubCell"/>
</dbReference>
<evidence type="ECO:0000256" key="4">
    <source>
        <dbReference type="ARBA" id="ARBA00017795"/>
    </source>
</evidence>
<dbReference type="EMBL" id="JAGXEW010000019">
    <property type="protein sequence ID" value="KAK1160802.1"/>
    <property type="molecule type" value="Genomic_DNA"/>
</dbReference>
<name>A0AAD8G2M5_ACIOX</name>
<dbReference type="InterPro" id="IPR047889">
    <property type="entry name" value="KHDC4_KH-I_second"/>
</dbReference>
<dbReference type="FunFam" id="3.30.1370.10:FF:000066">
    <property type="entry name" value="KH domain containing 4, pre-mRNA splicing factor"/>
    <property type="match status" value="1"/>
</dbReference>
<dbReference type="PANTHER" id="PTHR15744:SF2">
    <property type="entry name" value="KH HOMOLOGY DOMAIN-CONTAINING PROTEIN 4"/>
    <property type="match status" value="1"/>
</dbReference>
<dbReference type="GO" id="GO:0006397">
    <property type="term" value="P:mRNA processing"/>
    <property type="evidence" value="ECO:0007669"/>
    <property type="project" value="UniProtKB-KW"/>
</dbReference>
<evidence type="ECO:0000256" key="14">
    <source>
        <dbReference type="ARBA" id="ARBA00079430"/>
    </source>
</evidence>
<evidence type="ECO:0000256" key="1">
    <source>
        <dbReference type="ARBA" id="ARBA00004123"/>
    </source>
</evidence>
<keyword evidence="5" id="KW-0963">Cytoplasm</keyword>
<evidence type="ECO:0000313" key="18">
    <source>
        <dbReference type="EMBL" id="KAK1160802.1"/>
    </source>
</evidence>
<evidence type="ECO:0000256" key="15">
    <source>
        <dbReference type="SAM" id="MobiDB-lite"/>
    </source>
</evidence>
<evidence type="ECO:0000256" key="11">
    <source>
        <dbReference type="ARBA" id="ARBA00030267"/>
    </source>
</evidence>
<comment type="caution">
    <text evidence="18">The sequence shown here is derived from an EMBL/GenBank/DDBJ whole genome shotgun (WGS) entry which is preliminary data.</text>
</comment>
<organism evidence="18 19">
    <name type="scientific">Acipenser oxyrinchus oxyrinchus</name>
    <dbReference type="NCBI Taxonomy" id="40147"/>
    <lineage>
        <taxon>Eukaryota</taxon>
        <taxon>Metazoa</taxon>
        <taxon>Chordata</taxon>
        <taxon>Craniata</taxon>
        <taxon>Vertebrata</taxon>
        <taxon>Euteleostomi</taxon>
        <taxon>Actinopterygii</taxon>
        <taxon>Chondrostei</taxon>
        <taxon>Acipenseriformes</taxon>
        <taxon>Acipenseridae</taxon>
        <taxon>Acipenser</taxon>
    </lineage>
</organism>
<dbReference type="InterPro" id="IPR036612">
    <property type="entry name" value="KH_dom_type_1_sf"/>
</dbReference>
<evidence type="ECO:0000256" key="3">
    <source>
        <dbReference type="ARBA" id="ARBA00006093"/>
    </source>
</evidence>
<dbReference type="AlphaFoldDB" id="A0AAD8G2M5"/>
<feature type="compositionally biased region" description="Polar residues" evidence="15">
    <location>
        <begin position="468"/>
        <end position="477"/>
    </location>
</feature>
<evidence type="ECO:0000256" key="9">
    <source>
        <dbReference type="ARBA" id="ARBA00023187"/>
    </source>
</evidence>
<protein>
    <recommendedName>
        <fullName evidence="4">KH homology domain-containing protein 4</fullName>
    </recommendedName>
    <alternativeName>
        <fullName evidence="11">Brings lots of money 7</fullName>
    </alternativeName>
    <alternativeName>
        <fullName evidence="13 14">Pre-mRNA Splicing factor protein khdc4</fullName>
    </alternativeName>
</protein>
<comment type="function">
    <text evidence="12">RNA-binding protein involved in pre-mRNA splicing. Interacts with the PRP19C/Prp19 complex/NTC/Nineteen complex which is part of the spliceosome. Involved in regulating splice site selection. Binds preferentially RNA with A/C rich sequences and poly-C stretches.</text>
</comment>
<dbReference type="Gene3D" id="3.30.1370.10">
    <property type="entry name" value="K Homology domain, type 1"/>
    <property type="match status" value="2"/>
</dbReference>
<evidence type="ECO:0000259" key="17">
    <source>
        <dbReference type="Pfam" id="PF23469"/>
    </source>
</evidence>
<proteinExistence type="inferred from homology"/>
<evidence type="ECO:0000313" key="19">
    <source>
        <dbReference type="Proteomes" id="UP001230051"/>
    </source>
</evidence>
<feature type="region of interest" description="Disordered" evidence="15">
    <location>
        <begin position="440"/>
        <end position="584"/>
    </location>
</feature>
<accession>A0AAD8G2M5</accession>
<evidence type="ECO:0000256" key="13">
    <source>
        <dbReference type="ARBA" id="ARBA00078995"/>
    </source>
</evidence>
<gene>
    <name evidence="18" type="ORF">AOXY_G19627</name>
</gene>
<keyword evidence="7" id="KW-0507">mRNA processing</keyword>
<dbReference type="GO" id="GO:0005634">
    <property type="term" value="C:nucleus"/>
    <property type="evidence" value="ECO:0007669"/>
    <property type="project" value="UniProtKB-SubCell"/>
</dbReference>
<keyword evidence="9" id="KW-0508">mRNA splicing</keyword>
<feature type="domain" description="ATP-dependent RNA helicase PRP5/DDX46/KHDC4 KH" evidence="17">
    <location>
        <begin position="137"/>
        <end position="216"/>
    </location>
</feature>
<dbReference type="InterPro" id="IPR056149">
    <property type="entry name" value="PRP5/DDX46/KHDC4_KH"/>
</dbReference>
<feature type="compositionally biased region" description="Low complexity" evidence="15">
    <location>
        <begin position="444"/>
        <end position="455"/>
    </location>
</feature>